<accession>D5A825</accession>
<reference evidence="3" key="1">
    <citation type="submission" date="2010-04" db="EMBL/GenBank/DDBJ databases">
        <authorList>
            <person name="Reid K.E."/>
            <person name="Liao N."/>
            <person name="Chan S."/>
            <person name="Docking R."/>
            <person name="Taylor G."/>
            <person name="Moore R."/>
            <person name="Mayo M."/>
            <person name="Munro S."/>
            <person name="King J."/>
            <person name="Yanchuk A."/>
            <person name="Holt R."/>
            <person name="Jones S."/>
            <person name="Marra M."/>
            <person name="Ritland C.E."/>
            <person name="Ritland K."/>
            <person name="Bohlmann J."/>
        </authorList>
    </citation>
    <scope>NUCLEOTIDE SEQUENCE</scope>
    <source>
        <tissue evidence="3">Buds collected with no treatment. Collection October 2007</tissue>
    </source>
</reference>
<proteinExistence type="evidence at transcript level"/>
<evidence type="ECO:0000313" key="3">
    <source>
        <dbReference type="EMBL" id="ADE75694.1"/>
    </source>
</evidence>
<dbReference type="EMBL" id="BT122305">
    <property type="protein sequence ID" value="ADE75694.1"/>
    <property type="molecule type" value="mRNA"/>
</dbReference>
<keyword evidence="1" id="KW-0175">Coiled coil</keyword>
<protein>
    <recommendedName>
        <fullName evidence="2">RPW8 domain-containing protein</fullName>
    </recommendedName>
</protein>
<name>D5A825_PICSI</name>
<dbReference type="PROSITE" id="PS51153">
    <property type="entry name" value="RPW8"/>
    <property type="match status" value="1"/>
</dbReference>
<organism evidence="3">
    <name type="scientific">Picea sitchensis</name>
    <name type="common">Sitka spruce</name>
    <name type="synonym">Pinus sitchensis</name>
    <dbReference type="NCBI Taxonomy" id="3332"/>
    <lineage>
        <taxon>Eukaryota</taxon>
        <taxon>Viridiplantae</taxon>
        <taxon>Streptophyta</taxon>
        <taxon>Embryophyta</taxon>
        <taxon>Tracheophyta</taxon>
        <taxon>Spermatophyta</taxon>
        <taxon>Pinopsida</taxon>
        <taxon>Pinidae</taxon>
        <taxon>Conifers I</taxon>
        <taxon>Pinales</taxon>
        <taxon>Pinaceae</taxon>
        <taxon>Picea</taxon>
    </lineage>
</organism>
<sequence>MAASLVIQSLAGAVTGELLGIIKDVLKKSFACKENCKRLQKTLEGIMPVLADDTKSSVELSQPSQSMLSELHQELQKGVELVKNCSKVSRLNVYKSYKYANEIKRLESYIVNFTQTKGWVHICSELRSLSEQQHKMEDKLEKIELKIDAIREESEIKFIADQMDQLDIGKRAFESNVPE</sequence>
<dbReference type="Pfam" id="PF05659">
    <property type="entry name" value="RPW8"/>
    <property type="match status" value="1"/>
</dbReference>
<dbReference type="GO" id="GO:0007166">
    <property type="term" value="P:cell surface receptor signaling pathway"/>
    <property type="evidence" value="ECO:0007669"/>
    <property type="project" value="InterPro"/>
</dbReference>
<dbReference type="OMA" id="VTIGHRM"/>
<dbReference type="AlphaFoldDB" id="D5A825"/>
<dbReference type="InterPro" id="IPR036537">
    <property type="entry name" value="Adaptor_Cbl_N_dom_sf"/>
</dbReference>
<evidence type="ECO:0000256" key="1">
    <source>
        <dbReference type="SAM" id="Coils"/>
    </source>
</evidence>
<dbReference type="Gene3D" id="1.20.930.20">
    <property type="entry name" value="Adaptor protein Cbl, N-terminal domain"/>
    <property type="match status" value="1"/>
</dbReference>
<feature type="coiled-coil region" evidence="1">
    <location>
        <begin position="126"/>
        <end position="153"/>
    </location>
</feature>
<dbReference type="InterPro" id="IPR008808">
    <property type="entry name" value="Powdery_mildew-R_dom"/>
</dbReference>
<evidence type="ECO:0000259" key="2">
    <source>
        <dbReference type="PROSITE" id="PS51153"/>
    </source>
</evidence>
<feature type="domain" description="RPW8" evidence="2">
    <location>
        <begin position="1"/>
        <end position="152"/>
    </location>
</feature>